<evidence type="ECO:0008006" key="4">
    <source>
        <dbReference type="Google" id="ProtNLM"/>
    </source>
</evidence>
<evidence type="ECO:0000313" key="3">
    <source>
        <dbReference type="Proteomes" id="UP001178507"/>
    </source>
</evidence>
<keyword evidence="1" id="KW-0732">Signal</keyword>
<dbReference type="AlphaFoldDB" id="A0AA36JFG4"/>
<dbReference type="Proteomes" id="UP001178507">
    <property type="component" value="Unassembled WGS sequence"/>
</dbReference>
<evidence type="ECO:0000313" key="2">
    <source>
        <dbReference type="EMBL" id="CAJ1405250.1"/>
    </source>
</evidence>
<evidence type="ECO:0000256" key="1">
    <source>
        <dbReference type="SAM" id="SignalP"/>
    </source>
</evidence>
<reference evidence="2" key="1">
    <citation type="submission" date="2023-08" db="EMBL/GenBank/DDBJ databases">
        <authorList>
            <person name="Chen Y."/>
            <person name="Shah S."/>
            <person name="Dougan E. K."/>
            <person name="Thang M."/>
            <person name="Chan C."/>
        </authorList>
    </citation>
    <scope>NUCLEOTIDE SEQUENCE</scope>
</reference>
<keyword evidence="3" id="KW-1185">Reference proteome</keyword>
<gene>
    <name evidence="2" type="ORF">EVOR1521_LOCUS27524</name>
</gene>
<comment type="caution">
    <text evidence="2">The sequence shown here is derived from an EMBL/GenBank/DDBJ whole genome shotgun (WGS) entry which is preliminary data.</text>
</comment>
<name>A0AA36JFG4_9DINO</name>
<organism evidence="2 3">
    <name type="scientific">Effrenium voratum</name>
    <dbReference type="NCBI Taxonomy" id="2562239"/>
    <lineage>
        <taxon>Eukaryota</taxon>
        <taxon>Sar</taxon>
        <taxon>Alveolata</taxon>
        <taxon>Dinophyceae</taxon>
        <taxon>Suessiales</taxon>
        <taxon>Symbiodiniaceae</taxon>
        <taxon>Effrenium</taxon>
    </lineage>
</organism>
<protein>
    <recommendedName>
        <fullName evidence="4">VWFA domain-containing protein</fullName>
    </recommendedName>
</protein>
<dbReference type="EMBL" id="CAUJNA010003575">
    <property type="protein sequence ID" value="CAJ1405250.1"/>
    <property type="molecule type" value="Genomic_DNA"/>
</dbReference>
<accession>A0AA36JFG4</accession>
<feature type="signal peptide" evidence="1">
    <location>
        <begin position="1"/>
        <end position="17"/>
    </location>
</feature>
<feature type="non-terminal residue" evidence="2">
    <location>
        <position position="281"/>
    </location>
</feature>
<sequence length="281" mass="31846">MILLFVCMALFCMGLTTYRFMKSEEDCTSGRRLIDSSVLIMTTAVSLSFFSYLRPLHGLSFTPVFRQIQQATRYVIKAWHPPNMLYVTDGGVQDCTAITQLLQRRCEVIMLVLAASDPTDDLAVLRTTMEAVQNKLKLASFYDLQDPRRNVFAMLDDYKQNSSAHSFKMGIRYGWNEVETPSFGTLWVVKNRLPDDFLNQTVQPHLREEEIMYNTPSPKSWNGCSGDSSASEDNEVLEELLDMQTEDLGGLGCCDCCHRWGNCGRKFPHLTFTGGLAELVD</sequence>
<feature type="chain" id="PRO_5041267922" description="VWFA domain-containing protein" evidence="1">
    <location>
        <begin position="18"/>
        <end position="281"/>
    </location>
</feature>
<proteinExistence type="predicted"/>